<protein>
    <submittedName>
        <fullName evidence="3">AsmA family protein</fullName>
    </submittedName>
</protein>
<evidence type="ECO:0000256" key="1">
    <source>
        <dbReference type="SAM" id="MobiDB-lite"/>
    </source>
</evidence>
<feature type="domain" description="AsmA" evidence="2">
    <location>
        <begin position="7"/>
        <end position="171"/>
    </location>
</feature>
<dbReference type="PANTHER" id="PTHR30441">
    <property type="entry name" value="DUF748 DOMAIN-CONTAINING PROTEIN"/>
    <property type="match status" value="1"/>
</dbReference>
<evidence type="ECO:0000313" key="3">
    <source>
        <dbReference type="EMBL" id="NHN85918.1"/>
    </source>
</evidence>
<dbReference type="EMBL" id="WOTB01000022">
    <property type="protein sequence ID" value="NHN85918.1"/>
    <property type="molecule type" value="Genomic_DNA"/>
</dbReference>
<organism evidence="3 4">
    <name type="scientific">Acetobacter musti</name>
    <dbReference type="NCBI Taxonomy" id="864732"/>
    <lineage>
        <taxon>Bacteria</taxon>
        <taxon>Pseudomonadati</taxon>
        <taxon>Pseudomonadota</taxon>
        <taxon>Alphaproteobacteria</taxon>
        <taxon>Acetobacterales</taxon>
        <taxon>Acetobacteraceae</taxon>
        <taxon>Acetobacter</taxon>
    </lineage>
</organism>
<dbReference type="InterPro" id="IPR052894">
    <property type="entry name" value="AsmA-related"/>
</dbReference>
<proteinExistence type="predicted"/>
<keyword evidence="4" id="KW-1185">Reference proteome</keyword>
<evidence type="ECO:0000259" key="2">
    <source>
        <dbReference type="Pfam" id="PF05170"/>
    </source>
</evidence>
<feature type="region of interest" description="Disordered" evidence="1">
    <location>
        <begin position="125"/>
        <end position="145"/>
    </location>
</feature>
<dbReference type="Pfam" id="PF05170">
    <property type="entry name" value="AsmA"/>
    <property type="match status" value="1"/>
</dbReference>
<dbReference type="InterPro" id="IPR007844">
    <property type="entry name" value="AsmA"/>
</dbReference>
<dbReference type="Proteomes" id="UP000635278">
    <property type="component" value="Unassembled WGS sequence"/>
</dbReference>
<evidence type="ECO:0000313" key="4">
    <source>
        <dbReference type="Proteomes" id="UP000635278"/>
    </source>
</evidence>
<reference evidence="3 4" key="1">
    <citation type="journal article" date="2020" name="Int. J. Syst. Evol. Microbiol.">
        <title>Novel acetic acid bacteria from cider fermentations: Acetobacter conturbans sp. nov. and Acetobacter fallax sp. nov.</title>
        <authorList>
            <person name="Sombolestani A.S."/>
            <person name="Cleenwerck I."/>
            <person name="Cnockaert M."/>
            <person name="Borremans W."/>
            <person name="Wieme A.D."/>
            <person name="De Vuyst L."/>
            <person name="Vandamme P."/>
        </authorList>
    </citation>
    <scope>NUCLEOTIDE SEQUENCE [LARGE SCALE GENOMIC DNA]</scope>
    <source>
        <strain evidence="3 4">LMG 30640</strain>
    </source>
</reference>
<gene>
    <name evidence="3" type="ORF">GOB93_14890</name>
</gene>
<comment type="caution">
    <text evidence="3">The sequence shown here is derived from an EMBL/GenBank/DDBJ whole genome shotgun (WGS) entry which is preliminary data.</text>
</comment>
<accession>A0ABX0JT04</accession>
<sequence length="721" mass="74681">MKFRTKAGLTIGGIALLLGGAVTASSLMDATWLRTRLVEAIDQQTGRQLRIESLHVWLLPYPWVEAKGVRLSNRQGGTRPDMFTAKELRARLSLSALFSHRVVLDDVSLMQPALLLERTPDGKPNWLFEPTDTGHDDSGTSSGSHRHWNLSLSSVHVRDGALVWSDIRRRLTGQVDVDQADVTGLTGGSVAISLRGHHDSGAFTLAGTTGPMPPVAGETWPVHLTATLAVNKRPSGKLHIDGTITDPQHDAGYDLQIGGELGQLADIEALFPNADVPDASDVTLQAGVTGSGASPGLRMLHLRTGSVDLDQMLEGLHADTFTLDAAQPADRLAVSLNGKLNGQALTLHGMLGTLEETVSAVRVPGSSTLPLQLSLEDGGSSVMLDGTAGGGKTSLNVHGSLPALTFGPGKPSLQALKVDGHLASDAPLSILHEQDSQTWLRAVQATLDVTIQRVTWQSVAWDAVSAHVTADSGRLTADPVRAGGTGVVQGMPQSGRFGYDVSGNIPHMTITASPLVLPAEIVESWAGVPALVNGSLQLVGSIAADGADMDAWKKSAAGHLGVSMVGGRVSGQALAAIIGRGIPVRGTMGLRCFGVHMNIADNRATMERIGLEADMLSLTGNGSVSLSDGALDLHLTPRIGIGGTGASSPVGVGGTVSSPQPHLEPGSDGRFAIAIGGNQTSSDQCPDLLAAAREGGNGPSAAPAPAGKANGLMNMLKGLLR</sequence>
<name>A0ABX0JT04_9PROT</name>
<dbReference type="PANTHER" id="PTHR30441:SF4">
    <property type="entry name" value="PROTEIN ASMA"/>
    <property type="match status" value="1"/>
</dbReference>
<dbReference type="RefSeq" id="WP_173584307.1">
    <property type="nucleotide sequence ID" value="NZ_WOTB01000022.1"/>
</dbReference>